<keyword evidence="6" id="KW-0539">Nucleus</keyword>
<evidence type="ECO:0000256" key="7">
    <source>
        <dbReference type="SAM" id="MobiDB-lite"/>
    </source>
</evidence>
<feature type="region of interest" description="Disordered" evidence="7">
    <location>
        <begin position="1"/>
        <end position="114"/>
    </location>
</feature>
<name>A0A9Q8VBA8_9HYPO</name>
<protein>
    <recommendedName>
        <fullName evidence="10">Alb1-domain-containing protein</fullName>
    </recommendedName>
</protein>
<keyword evidence="3" id="KW-0813">Transport</keyword>
<proteinExistence type="predicted"/>
<dbReference type="OrthoDB" id="5304887at2759"/>
<evidence type="ECO:0000256" key="6">
    <source>
        <dbReference type="ARBA" id="ARBA00023242"/>
    </source>
</evidence>
<organism evidence="8 9">
    <name type="scientific">Purpureocillium takamizusanense</name>
    <dbReference type="NCBI Taxonomy" id="2060973"/>
    <lineage>
        <taxon>Eukaryota</taxon>
        <taxon>Fungi</taxon>
        <taxon>Dikarya</taxon>
        <taxon>Ascomycota</taxon>
        <taxon>Pezizomycotina</taxon>
        <taxon>Sordariomycetes</taxon>
        <taxon>Hypocreomycetidae</taxon>
        <taxon>Hypocreales</taxon>
        <taxon>Ophiocordycipitaceae</taxon>
        <taxon>Purpureocillium</taxon>
    </lineage>
</organism>
<feature type="compositionally biased region" description="Low complexity" evidence="7">
    <location>
        <begin position="31"/>
        <end position="69"/>
    </location>
</feature>
<dbReference type="AlphaFoldDB" id="A0A9Q8VBA8"/>
<feature type="compositionally biased region" description="Basic residues" evidence="7">
    <location>
        <begin position="1"/>
        <end position="15"/>
    </location>
</feature>
<evidence type="ECO:0000313" key="8">
    <source>
        <dbReference type="EMBL" id="UNI19488.1"/>
    </source>
</evidence>
<gene>
    <name evidence="8" type="ORF">JDV02_005670</name>
</gene>
<dbReference type="GO" id="GO:0000055">
    <property type="term" value="P:ribosomal large subunit export from nucleus"/>
    <property type="evidence" value="ECO:0007669"/>
    <property type="project" value="TreeGrafter"/>
</dbReference>
<dbReference type="GeneID" id="72067619"/>
<dbReference type="Pfam" id="PF09135">
    <property type="entry name" value="Alb1"/>
    <property type="match status" value="1"/>
</dbReference>
<comment type="subcellular location">
    <subcellularLocation>
        <location evidence="2">Cytoplasm</location>
    </subcellularLocation>
    <subcellularLocation>
        <location evidence="1">Nucleus</location>
    </subcellularLocation>
</comment>
<reference evidence="8" key="1">
    <citation type="submission" date="2021-11" db="EMBL/GenBank/DDBJ databases">
        <title>Purpureocillium_takamizusanense_genome.</title>
        <authorList>
            <person name="Nguyen N.-H."/>
        </authorList>
    </citation>
    <scope>NUCLEOTIDE SEQUENCE</scope>
    <source>
        <strain evidence="8">PT3</strain>
    </source>
</reference>
<keyword evidence="4" id="KW-0963">Cytoplasm</keyword>
<keyword evidence="5" id="KW-0690">Ribosome biogenesis</keyword>
<feature type="compositionally biased region" description="Acidic residues" evidence="7">
    <location>
        <begin position="167"/>
        <end position="186"/>
    </location>
</feature>
<feature type="compositionally biased region" description="Basic residues" evidence="7">
    <location>
        <begin position="90"/>
        <end position="109"/>
    </location>
</feature>
<dbReference type="PANTHER" id="PTHR28280:SF1">
    <property type="entry name" value="SHUTTLING PRE-60S FACTOR ECM1"/>
    <property type="match status" value="1"/>
</dbReference>
<sequence length="242" mass="25219">MAKNKPPSKHSRAARRATSPSINTDKSLKAVSLPSNTVTTSSLSSSGAGATTPTADNNNNNNNSSNSSSIRNKDRPSVLAVHRAAGVSKKTSRPARKSRLTAKMRRRRERGLEMAEAVTERTGLKIEKSIGRARGVQARARGWDDVNARAGEAVASSARNAFAALGGDDDDKGEDGEGDDQEEEEKEDGKGGWETDDSMDGDVGPVSVPAGMRSSMFAPGVKADVAAAAPAAGGGDDDEEIL</sequence>
<dbReference type="InterPro" id="IPR022784">
    <property type="entry name" value="Ribosome_bgen_Alb1"/>
</dbReference>
<dbReference type="GO" id="GO:0005737">
    <property type="term" value="C:cytoplasm"/>
    <property type="evidence" value="ECO:0007669"/>
    <property type="project" value="UniProtKB-SubCell"/>
</dbReference>
<dbReference type="PANTHER" id="PTHR28280">
    <property type="entry name" value="SHUTTLING PRE-60S FACTOR ECM1"/>
    <property type="match status" value="1"/>
</dbReference>
<evidence type="ECO:0000256" key="3">
    <source>
        <dbReference type="ARBA" id="ARBA00022448"/>
    </source>
</evidence>
<accession>A0A9Q8VBA8</accession>
<evidence type="ECO:0000313" key="9">
    <source>
        <dbReference type="Proteomes" id="UP000829364"/>
    </source>
</evidence>
<evidence type="ECO:0000256" key="2">
    <source>
        <dbReference type="ARBA" id="ARBA00004496"/>
    </source>
</evidence>
<evidence type="ECO:0000256" key="4">
    <source>
        <dbReference type="ARBA" id="ARBA00022490"/>
    </source>
</evidence>
<evidence type="ECO:0008006" key="10">
    <source>
        <dbReference type="Google" id="ProtNLM"/>
    </source>
</evidence>
<dbReference type="KEGG" id="ptkz:JDV02_005670"/>
<feature type="region of interest" description="Disordered" evidence="7">
    <location>
        <begin position="159"/>
        <end position="214"/>
    </location>
</feature>
<dbReference type="GO" id="GO:0005730">
    <property type="term" value="C:nucleolus"/>
    <property type="evidence" value="ECO:0007669"/>
    <property type="project" value="TreeGrafter"/>
</dbReference>
<dbReference type="RefSeq" id="XP_047842969.1">
    <property type="nucleotide sequence ID" value="XM_047986985.1"/>
</dbReference>
<evidence type="ECO:0000256" key="1">
    <source>
        <dbReference type="ARBA" id="ARBA00004123"/>
    </source>
</evidence>
<dbReference type="EMBL" id="CP086358">
    <property type="protein sequence ID" value="UNI19488.1"/>
    <property type="molecule type" value="Genomic_DNA"/>
</dbReference>
<evidence type="ECO:0000256" key="5">
    <source>
        <dbReference type="ARBA" id="ARBA00022517"/>
    </source>
</evidence>
<dbReference type="Proteomes" id="UP000829364">
    <property type="component" value="Chromosome 5"/>
</dbReference>
<dbReference type="InterPro" id="IPR053278">
    <property type="entry name" value="Pre-60S_factor_ECM1"/>
</dbReference>
<dbReference type="GO" id="GO:0030687">
    <property type="term" value="C:preribosome, large subunit precursor"/>
    <property type="evidence" value="ECO:0007669"/>
    <property type="project" value="TreeGrafter"/>
</dbReference>
<keyword evidence="9" id="KW-1185">Reference proteome</keyword>